<gene>
    <name evidence="1" type="ORF">FTW19_21135</name>
</gene>
<reference evidence="1 2" key="1">
    <citation type="submission" date="2019-08" db="EMBL/GenBank/DDBJ databases">
        <title>Complete genome sequence of Terriglobus albidus strain ORNL.</title>
        <authorList>
            <person name="Podar M."/>
        </authorList>
    </citation>
    <scope>NUCLEOTIDE SEQUENCE [LARGE SCALE GENOMIC DNA]</scope>
    <source>
        <strain evidence="1 2">ORNL</strain>
    </source>
</reference>
<evidence type="ECO:0000313" key="2">
    <source>
        <dbReference type="Proteomes" id="UP000321820"/>
    </source>
</evidence>
<organism evidence="1 2">
    <name type="scientific">Terriglobus albidus</name>
    <dbReference type="NCBI Taxonomy" id="1592106"/>
    <lineage>
        <taxon>Bacteria</taxon>
        <taxon>Pseudomonadati</taxon>
        <taxon>Acidobacteriota</taxon>
        <taxon>Terriglobia</taxon>
        <taxon>Terriglobales</taxon>
        <taxon>Acidobacteriaceae</taxon>
        <taxon>Terriglobus</taxon>
    </lineage>
</organism>
<dbReference type="KEGG" id="talb:FTW19_21135"/>
<proteinExistence type="predicted"/>
<sequence>MAYMNTTELLSPTSVFFDRILRCAQEREPLSMAVCWPCSLEALAGALEAERRRLIRPLLIGPRCTLRKLAAQLSVDEEDLAIIEADTPESAAALACELVPPG</sequence>
<dbReference type="RefSeq" id="WP_147649531.1">
    <property type="nucleotide sequence ID" value="NZ_CP042806.1"/>
</dbReference>
<dbReference type="EMBL" id="CP042806">
    <property type="protein sequence ID" value="QEE30262.1"/>
    <property type="molecule type" value="Genomic_DNA"/>
</dbReference>
<dbReference type="AlphaFoldDB" id="A0A5B9EE05"/>
<accession>A0A5B9EE05</accession>
<keyword evidence="2" id="KW-1185">Reference proteome</keyword>
<dbReference type="Proteomes" id="UP000321820">
    <property type="component" value="Chromosome"/>
</dbReference>
<dbReference type="SUPFAM" id="SSF53659">
    <property type="entry name" value="Isocitrate/Isopropylmalate dehydrogenase-like"/>
    <property type="match status" value="1"/>
</dbReference>
<protein>
    <submittedName>
        <fullName evidence="1">Uncharacterized protein</fullName>
    </submittedName>
</protein>
<dbReference type="OrthoDB" id="9774179at2"/>
<name>A0A5B9EE05_9BACT</name>
<evidence type="ECO:0000313" key="1">
    <source>
        <dbReference type="EMBL" id="QEE30262.1"/>
    </source>
</evidence>